<dbReference type="InterPro" id="IPR006258">
    <property type="entry name" value="Lipoamide_DH"/>
</dbReference>
<evidence type="ECO:0000256" key="6">
    <source>
        <dbReference type="ARBA" id="ARBA00023157"/>
    </source>
</evidence>
<feature type="binding site" evidence="9">
    <location>
        <position position="350"/>
    </location>
    <ligand>
        <name>FAD</name>
        <dbReference type="ChEBI" id="CHEBI:57692"/>
    </ligand>
</feature>
<dbReference type="InterPro" id="IPR016156">
    <property type="entry name" value="FAD/NAD-linked_Rdtase_dimer_sf"/>
</dbReference>
<evidence type="ECO:0000256" key="3">
    <source>
        <dbReference type="ARBA" id="ARBA00022827"/>
    </source>
</evidence>
<dbReference type="FunFam" id="3.50.50.60:FF:000001">
    <property type="entry name" value="Dihydrolipoyl dehydrogenase, mitochondrial"/>
    <property type="match status" value="1"/>
</dbReference>
<accession>C1N1J1</accession>
<keyword evidence="7 11" id="KW-0676">Redox-active center</keyword>
<dbReference type="InterPro" id="IPR050151">
    <property type="entry name" value="Class-I_Pyr_Nuc-Dis_Oxidored"/>
</dbReference>
<evidence type="ECO:0000256" key="9">
    <source>
        <dbReference type="PIRSR" id="PIRSR000350-3"/>
    </source>
</evidence>
<dbReference type="GeneID" id="9687007"/>
<dbReference type="InterPro" id="IPR023753">
    <property type="entry name" value="FAD/NAD-binding_dom"/>
</dbReference>
<feature type="domain" description="FAD/NAD(P)-binding" evidence="13">
    <location>
        <begin position="38"/>
        <end position="365"/>
    </location>
</feature>
<evidence type="ECO:0000256" key="8">
    <source>
        <dbReference type="PIRSR" id="PIRSR000350-2"/>
    </source>
</evidence>
<dbReference type="GO" id="GO:0050660">
    <property type="term" value="F:flavin adenine dinucleotide binding"/>
    <property type="evidence" value="ECO:0007669"/>
    <property type="project" value="InterPro"/>
</dbReference>
<comment type="catalytic activity">
    <reaction evidence="11">
        <text>N(6)-[(R)-dihydrolipoyl]-L-lysyl-[protein] + NAD(+) = N(6)-[(R)-lipoyl]-L-lysyl-[protein] + NADH + H(+)</text>
        <dbReference type="Rhea" id="RHEA:15045"/>
        <dbReference type="Rhea" id="RHEA-COMP:10474"/>
        <dbReference type="Rhea" id="RHEA-COMP:10475"/>
        <dbReference type="ChEBI" id="CHEBI:15378"/>
        <dbReference type="ChEBI" id="CHEBI:57540"/>
        <dbReference type="ChEBI" id="CHEBI:57945"/>
        <dbReference type="ChEBI" id="CHEBI:83099"/>
        <dbReference type="ChEBI" id="CHEBI:83100"/>
        <dbReference type="EC" id="1.8.1.4"/>
    </reaction>
</comment>
<comment type="cofactor">
    <cofactor evidence="9 11">
        <name>FAD</name>
        <dbReference type="ChEBI" id="CHEBI:57692"/>
    </cofactor>
    <text evidence="9 11">Binds 1 FAD per subunit.</text>
</comment>
<organism evidence="15">
    <name type="scientific">Micromonas pusilla (strain CCMP1545)</name>
    <name type="common">Picoplanktonic green alga</name>
    <dbReference type="NCBI Taxonomy" id="564608"/>
    <lineage>
        <taxon>Eukaryota</taxon>
        <taxon>Viridiplantae</taxon>
        <taxon>Chlorophyta</taxon>
        <taxon>Mamiellophyceae</taxon>
        <taxon>Mamiellales</taxon>
        <taxon>Mamiellaceae</taxon>
        <taxon>Micromonas</taxon>
    </lineage>
</organism>
<evidence type="ECO:0000256" key="4">
    <source>
        <dbReference type="ARBA" id="ARBA00023002"/>
    </source>
</evidence>
<evidence type="ECO:0000256" key="10">
    <source>
        <dbReference type="PIRSR" id="PIRSR000350-4"/>
    </source>
</evidence>
<dbReference type="GO" id="GO:0006103">
    <property type="term" value="P:2-oxoglutarate metabolic process"/>
    <property type="evidence" value="ECO:0007669"/>
    <property type="project" value="TreeGrafter"/>
</dbReference>
<keyword evidence="6" id="KW-1015">Disulfide bond</keyword>
<feature type="binding site" evidence="9">
    <location>
        <position position="238"/>
    </location>
    <ligand>
        <name>NAD(+)</name>
        <dbReference type="ChEBI" id="CHEBI:57540"/>
    </ligand>
</feature>
<dbReference type="EC" id="1.8.1.4" evidence="11"/>
<evidence type="ECO:0000256" key="5">
    <source>
        <dbReference type="ARBA" id="ARBA00023027"/>
    </source>
</evidence>
<dbReference type="PIRSF" id="PIRSF000350">
    <property type="entry name" value="Mercury_reductase_MerA"/>
    <property type="match status" value="1"/>
</dbReference>
<dbReference type="KEGG" id="mpp:MICPUCDRAFT_28757"/>
<comment type="miscellaneous">
    <text evidence="11">The active site is a redox-active disulfide bond.</text>
</comment>
<dbReference type="NCBIfam" id="TIGR01350">
    <property type="entry name" value="lipoamide_DH"/>
    <property type="match status" value="1"/>
</dbReference>
<evidence type="ECO:0000259" key="13">
    <source>
        <dbReference type="Pfam" id="PF07992"/>
    </source>
</evidence>
<evidence type="ECO:0000313" key="15">
    <source>
        <dbReference type="Proteomes" id="UP000001876"/>
    </source>
</evidence>
<dbReference type="InterPro" id="IPR036188">
    <property type="entry name" value="FAD/NAD-bd_sf"/>
</dbReference>
<comment type="similarity">
    <text evidence="1 11">Belongs to the class-I pyridine nucleotide-disulfide oxidoreductase family.</text>
</comment>
<dbReference type="PANTHER" id="PTHR22912:SF223">
    <property type="entry name" value="DIHYDROLIPOYL DEHYDROGENASE 1, MITOCHONDRIAL"/>
    <property type="match status" value="1"/>
</dbReference>
<dbReference type="Gene3D" id="3.30.390.30">
    <property type="match status" value="1"/>
</dbReference>
<feature type="binding site" evidence="9">
    <location>
        <begin position="215"/>
        <end position="222"/>
    </location>
    <ligand>
        <name>NAD(+)</name>
        <dbReference type="ChEBI" id="CHEBI:57540"/>
    </ligand>
</feature>
<gene>
    <name evidence="14" type="primary">DLDH-GCSL</name>
    <name evidence="14" type="ORF">MICPUCDRAFT_28757</name>
</gene>
<keyword evidence="2 11" id="KW-0285">Flavoprotein</keyword>
<dbReference type="AlphaFoldDB" id="C1N1J1"/>
<dbReference type="Pfam" id="PF07992">
    <property type="entry name" value="Pyr_redox_2"/>
    <property type="match status" value="1"/>
</dbReference>
<dbReference type="InterPro" id="IPR001100">
    <property type="entry name" value="Pyr_nuc-diS_OxRdtase"/>
</dbReference>
<dbReference type="Proteomes" id="UP000001876">
    <property type="component" value="Unassembled WGS sequence"/>
</dbReference>
<evidence type="ECO:0000256" key="2">
    <source>
        <dbReference type="ARBA" id="ARBA00022630"/>
    </source>
</evidence>
<reference evidence="14 15" key="1">
    <citation type="journal article" date="2009" name="Science">
        <title>Green evolution and dynamic adaptations revealed by genomes of the marine picoeukaryotes Micromonas.</title>
        <authorList>
            <person name="Worden A.Z."/>
            <person name="Lee J.H."/>
            <person name="Mock T."/>
            <person name="Rouze P."/>
            <person name="Simmons M.P."/>
            <person name="Aerts A.L."/>
            <person name="Allen A.E."/>
            <person name="Cuvelier M.L."/>
            <person name="Derelle E."/>
            <person name="Everett M.V."/>
            <person name="Foulon E."/>
            <person name="Grimwood J."/>
            <person name="Gundlach H."/>
            <person name="Henrissat B."/>
            <person name="Napoli C."/>
            <person name="McDonald S.M."/>
            <person name="Parker M.S."/>
            <person name="Rombauts S."/>
            <person name="Salamov A."/>
            <person name="Von Dassow P."/>
            <person name="Badger J.H."/>
            <person name="Coutinho P.M."/>
            <person name="Demir E."/>
            <person name="Dubchak I."/>
            <person name="Gentemann C."/>
            <person name="Eikrem W."/>
            <person name="Gready J.E."/>
            <person name="John U."/>
            <person name="Lanier W."/>
            <person name="Lindquist E.A."/>
            <person name="Lucas S."/>
            <person name="Mayer K.F."/>
            <person name="Moreau H."/>
            <person name="Not F."/>
            <person name="Otillar R."/>
            <person name="Panaud O."/>
            <person name="Pangilinan J."/>
            <person name="Paulsen I."/>
            <person name="Piegu B."/>
            <person name="Poliakov A."/>
            <person name="Robbens S."/>
            <person name="Schmutz J."/>
            <person name="Toulza E."/>
            <person name="Wyss T."/>
            <person name="Zelensky A."/>
            <person name="Zhou K."/>
            <person name="Armbrust E.V."/>
            <person name="Bhattacharya D."/>
            <person name="Goodenough U.W."/>
            <person name="Van de Peer Y."/>
            <person name="Grigoriev I.V."/>
        </authorList>
    </citation>
    <scope>NUCLEOTIDE SEQUENCE [LARGE SCALE GENOMIC DNA]</scope>
    <source>
        <strain evidence="14 15">CCMP1545</strain>
    </source>
</reference>
<name>C1N1J1_MICPC</name>
<feature type="domain" description="Pyridine nucleotide-disulphide oxidoreductase dimerisation" evidence="12">
    <location>
        <begin position="384"/>
        <end position="493"/>
    </location>
</feature>
<feature type="disulfide bond" description="Redox-active" evidence="10">
    <location>
        <begin position="75"/>
        <end position="80"/>
    </location>
</feature>
<feature type="binding site" evidence="9">
    <location>
        <begin position="356"/>
        <end position="359"/>
    </location>
    <ligand>
        <name>FAD</name>
        <dbReference type="ChEBI" id="CHEBI:57692"/>
    </ligand>
</feature>
<evidence type="ECO:0000259" key="12">
    <source>
        <dbReference type="Pfam" id="PF02852"/>
    </source>
</evidence>
<keyword evidence="3 9" id="KW-0274">FAD</keyword>
<dbReference type="PANTHER" id="PTHR22912">
    <property type="entry name" value="DISULFIDE OXIDOREDUCTASE"/>
    <property type="match status" value="1"/>
</dbReference>
<dbReference type="FunFam" id="3.30.390.30:FF:000001">
    <property type="entry name" value="Dihydrolipoyl dehydrogenase"/>
    <property type="match status" value="1"/>
</dbReference>
<feature type="binding site" evidence="9">
    <location>
        <position position="84"/>
    </location>
    <ligand>
        <name>FAD</name>
        <dbReference type="ChEBI" id="CHEBI:57692"/>
    </ligand>
</feature>
<dbReference type="PROSITE" id="PS00076">
    <property type="entry name" value="PYRIDINE_REDOX_1"/>
    <property type="match status" value="1"/>
</dbReference>
<dbReference type="InterPro" id="IPR012999">
    <property type="entry name" value="Pyr_OxRdtase_I_AS"/>
</dbReference>
<dbReference type="SUPFAM" id="SSF51905">
    <property type="entry name" value="FAD/NAD(P)-binding domain"/>
    <property type="match status" value="1"/>
</dbReference>
<dbReference type="SUPFAM" id="SSF55424">
    <property type="entry name" value="FAD/NAD-linked reductases, dimerisation (C-terminal) domain"/>
    <property type="match status" value="1"/>
</dbReference>
<proteinExistence type="inferred from homology"/>
<dbReference type="PRINTS" id="PR00368">
    <property type="entry name" value="FADPNR"/>
</dbReference>
<dbReference type="PRINTS" id="PR00411">
    <property type="entry name" value="PNDRDTASEI"/>
</dbReference>
<keyword evidence="5 9" id="KW-0520">NAD</keyword>
<evidence type="ECO:0000256" key="1">
    <source>
        <dbReference type="ARBA" id="ARBA00007532"/>
    </source>
</evidence>
<evidence type="ECO:0000256" key="11">
    <source>
        <dbReference type="RuleBase" id="RU003692"/>
    </source>
</evidence>
<keyword evidence="4 11" id="KW-0560">Oxidoreductase</keyword>
<feature type="binding site" evidence="9">
    <location>
        <position position="308"/>
    </location>
    <ligand>
        <name>NAD(+)</name>
        <dbReference type="ChEBI" id="CHEBI:57540"/>
    </ligand>
</feature>
<dbReference type="OMA" id="CAQLGMK"/>
<keyword evidence="15" id="KW-1185">Reference proteome</keyword>
<feature type="binding site" evidence="9">
    <location>
        <begin position="178"/>
        <end position="180"/>
    </location>
    <ligand>
        <name>FAD</name>
        <dbReference type="ChEBI" id="CHEBI:57692"/>
    </ligand>
</feature>
<keyword evidence="9" id="KW-0547">Nucleotide-binding</keyword>
<dbReference type="GO" id="GO:0045252">
    <property type="term" value="C:oxoglutarate dehydrogenase complex"/>
    <property type="evidence" value="ECO:0007669"/>
    <property type="project" value="TreeGrafter"/>
</dbReference>
<dbReference type="GO" id="GO:0005739">
    <property type="term" value="C:mitochondrion"/>
    <property type="evidence" value="ECO:0007669"/>
    <property type="project" value="TreeGrafter"/>
</dbReference>
<dbReference type="EMBL" id="GG663744">
    <property type="protein sequence ID" value="EEH54461.1"/>
    <property type="molecule type" value="Genomic_DNA"/>
</dbReference>
<dbReference type="OrthoDB" id="361797at2759"/>
<dbReference type="STRING" id="564608.C1N1J1"/>
<dbReference type="GO" id="GO:0004148">
    <property type="term" value="F:dihydrolipoyl dehydrogenase (NADH) activity"/>
    <property type="evidence" value="ECO:0007669"/>
    <property type="project" value="UniProtKB-EC"/>
</dbReference>
<dbReference type="InterPro" id="IPR004099">
    <property type="entry name" value="Pyr_nucl-diS_OxRdtase_dimer"/>
</dbReference>
<dbReference type="Pfam" id="PF02852">
    <property type="entry name" value="Pyr_redox_dim"/>
    <property type="match status" value="1"/>
</dbReference>
<dbReference type="Gene3D" id="3.50.50.60">
    <property type="entry name" value="FAD/NAD(P)-binding domain"/>
    <property type="match status" value="2"/>
</dbReference>
<dbReference type="RefSeq" id="XP_003061831.1">
    <property type="nucleotide sequence ID" value="XM_003061785.1"/>
</dbReference>
<dbReference type="eggNOG" id="KOG1335">
    <property type="taxonomic scope" value="Eukaryota"/>
</dbReference>
<feature type="binding site" evidence="9">
    <location>
        <position position="148"/>
    </location>
    <ligand>
        <name>FAD</name>
        <dbReference type="ChEBI" id="CHEBI:57692"/>
    </ligand>
</feature>
<evidence type="ECO:0000256" key="7">
    <source>
        <dbReference type="ARBA" id="ARBA00023284"/>
    </source>
</evidence>
<protein>
    <recommendedName>
        <fullName evidence="11">Dihydrolipoyl dehydrogenase</fullName>
        <ecNumber evidence="11">1.8.1.4</ecNumber>
    </recommendedName>
</protein>
<evidence type="ECO:0000313" key="14">
    <source>
        <dbReference type="EMBL" id="EEH54461.1"/>
    </source>
</evidence>
<sequence length="503" mass="52369">MLPALARRLPALAPLARANANALFLRSFAADAGGDVQDVVVIGGGPGGYVAAIKGAQLGMKVTCVEGRGTLGGTCLNVGCIPSKALLHASHLFHDANHTMAKHGITVGEVSIDVGKMMAQKSKSVEGLTKGIEGLFKKNKVTYVKGWGSLTSKPGEVSVAAADGTTVTINAKNVILATGSEPASLPGVDVDEKQVVTSTGALDLAEVPKRMVVIGGGVIGLELGSVWSRLGSAVTVVEFGKDICPPMDGQVRKTFQRALKKQGFDFKMQKKVTAAKKQKDGSILLTVEPSAGGEAEFLEADVVLVSTGRKPYTTNLGLADAGVEVNGKGQVVVDMHTYKTNKDGVYAIGDIVEGPMLAHKAEEEGISCVEQLAGKSGHVNYDVIPSIVYTHPEVAWCGKTEEELKAAGTEYNVGTFPFAANSRARTNDDSEGLVKFVSCKHTDKILGAHIVGPAAGELLAECVLAMEYGASTEDIARTCHGHPTLSEAVKEAALATGGKAIHF</sequence>
<feature type="active site" description="Proton acceptor" evidence="8">
    <location>
        <position position="482"/>
    </location>
</feature>